<protein>
    <submittedName>
        <fullName evidence="1">Uncharacterized protein</fullName>
    </submittedName>
</protein>
<gene>
    <name evidence="1" type="ORF">E2C01_088965</name>
</gene>
<proteinExistence type="predicted"/>
<dbReference type="EMBL" id="VSRR010096230">
    <property type="protein sequence ID" value="MPC93820.1"/>
    <property type="molecule type" value="Genomic_DNA"/>
</dbReference>
<accession>A0A5B7JAQ6</accession>
<name>A0A5B7JAQ6_PORTR</name>
<sequence>MMPQSLLLISSKPIFSLTPFSQPTPLSSSSTHSLPYHCCPLLTFI</sequence>
<dbReference type="AlphaFoldDB" id="A0A5B7JAQ6"/>
<reference evidence="1 2" key="1">
    <citation type="submission" date="2019-05" db="EMBL/GenBank/DDBJ databases">
        <title>Another draft genome of Portunus trituberculatus and its Hox gene families provides insights of decapod evolution.</title>
        <authorList>
            <person name="Jeong J.-H."/>
            <person name="Song I."/>
            <person name="Kim S."/>
            <person name="Choi T."/>
            <person name="Kim D."/>
            <person name="Ryu S."/>
            <person name="Kim W."/>
        </authorList>
    </citation>
    <scope>NUCLEOTIDE SEQUENCE [LARGE SCALE GENOMIC DNA]</scope>
    <source>
        <tissue evidence="1">Muscle</tissue>
    </source>
</reference>
<evidence type="ECO:0000313" key="1">
    <source>
        <dbReference type="EMBL" id="MPC93820.1"/>
    </source>
</evidence>
<organism evidence="1 2">
    <name type="scientific">Portunus trituberculatus</name>
    <name type="common">Swimming crab</name>
    <name type="synonym">Neptunus trituberculatus</name>
    <dbReference type="NCBI Taxonomy" id="210409"/>
    <lineage>
        <taxon>Eukaryota</taxon>
        <taxon>Metazoa</taxon>
        <taxon>Ecdysozoa</taxon>
        <taxon>Arthropoda</taxon>
        <taxon>Crustacea</taxon>
        <taxon>Multicrustacea</taxon>
        <taxon>Malacostraca</taxon>
        <taxon>Eumalacostraca</taxon>
        <taxon>Eucarida</taxon>
        <taxon>Decapoda</taxon>
        <taxon>Pleocyemata</taxon>
        <taxon>Brachyura</taxon>
        <taxon>Eubrachyura</taxon>
        <taxon>Portunoidea</taxon>
        <taxon>Portunidae</taxon>
        <taxon>Portuninae</taxon>
        <taxon>Portunus</taxon>
    </lineage>
</organism>
<comment type="caution">
    <text evidence="1">The sequence shown here is derived from an EMBL/GenBank/DDBJ whole genome shotgun (WGS) entry which is preliminary data.</text>
</comment>
<dbReference type="Proteomes" id="UP000324222">
    <property type="component" value="Unassembled WGS sequence"/>
</dbReference>
<keyword evidence="2" id="KW-1185">Reference proteome</keyword>
<evidence type="ECO:0000313" key="2">
    <source>
        <dbReference type="Proteomes" id="UP000324222"/>
    </source>
</evidence>